<dbReference type="PANTHER" id="PTHR47189:SF1">
    <property type="entry name" value="MHC CLASS II TRANSACTIVATOR"/>
    <property type="match status" value="1"/>
</dbReference>
<accession>A0AAU9JP02</accession>
<name>A0AAU9JP02_9CILI</name>
<dbReference type="GO" id="GO:0045944">
    <property type="term" value="P:positive regulation of transcription by RNA polymerase II"/>
    <property type="evidence" value="ECO:0007669"/>
    <property type="project" value="TreeGrafter"/>
</dbReference>
<dbReference type="EMBL" id="CAJZBQ010000039">
    <property type="protein sequence ID" value="CAG9325997.1"/>
    <property type="molecule type" value="Genomic_DNA"/>
</dbReference>
<keyword evidence="5" id="KW-1185">Reference proteome</keyword>
<feature type="region of interest" description="Disordered" evidence="3">
    <location>
        <begin position="1"/>
        <end position="27"/>
    </location>
</feature>
<dbReference type="Proteomes" id="UP001162131">
    <property type="component" value="Unassembled WGS sequence"/>
</dbReference>
<proteinExistence type="predicted"/>
<comment type="caution">
    <text evidence="4">The sequence shown here is derived from an EMBL/GenBank/DDBJ whole genome shotgun (WGS) entry which is preliminary data.</text>
</comment>
<organism evidence="4 5">
    <name type="scientific">Blepharisma stoltei</name>
    <dbReference type="NCBI Taxonomy" id="1481888"/>
    <lineage>
        <taxon>Eukaryota</taxon>
        <taxon>Sar</taxon>
        <taxon>Alveolata</taxon>
        <taxon>Ciliophora</taxon>
        <taxon>Postciliodesmatophora</taxon>
        <taxon>Heterotrichea</taxon>
        <taxon>Heterotrichida</taxon>
        <taxon>Blepharismidae</taxon>
        <taxon>Blepharisma</taxon>
    </lineage>
</organism>
<dbReference type="InterPro" id="IPR032675">
    <property type="entry name" value="LRR_dom_sf"/>
</dbReference>
<dbReference type="SMART" id="SM00368">
    <property type="entry name" value="LRR_RI"/>
    <property type="match status" value="4"/>
</dbReference>
<feature type="compositionally biased region" description="Polar residues" evidence="3">
    <location>
        <begin position="7"/>
        <end position="24"/>
    </location>
</feature>
<dbReference type="SUPFAM" id="SSF52047">
    <property type="entry name" value="RNI-like"/>
    <property type="match status" value="1"/>
</dbReference>
<reference evidence="4" key="1">
    <citation type="submission" date="2021-09" db="EMBL/GenBank/DDBJ databases">
        <authorList>
            <consortium name="AG Swart"/>
            <person name="Singh M."/>
            <person name="Singh A."/>
            <person name="Seah K."/>
            <person name="Emmerich C."/>
        </authorList>
    </citation>
    <scope>NUCLEOTIDE SEQUENCE</scope>
    <source>
        <strain evidence="4">ATCC30299</strain>
    </source>
</reference>
<keyword evidence="2" id="KW-0677">Repeat</keyword>
<dbReference type="PANTHER" id="PTHR47189">
    <property type="entry name" value="MHC CLASS II TRANSACTIVATOR"/>
    <property type="match status" value="1"/>
</dbReference>
<evidence type="ECO:0000313" key="5">
    <source>
        <dbReference type="Proteomes" id="UP001162131"/>
    </source>
</evidence>
<gene>
    <name evidence="4" type="ORF">BSTOLATCC_MIC39777</name>
</gene>
<evidence type="ECO:0000313" key="4">
    <source>
        <dbReference type="EMBL" id="CAG9325997.1"/>
    </source>
</evidence>
<sequence length="280" mass="30729">MGAGCCTSLSRPKTQKPLPSSTAPGKSDVEAALDRLAKTASNPNTDNHEYQVHPLQKIFDTKECEMNRKLIGLYTKAIYEQKLGIDQINLSFSNLGTTGAQHLSHLLPFAGRVRILKLWKTQLGAAGVKILSTALPLLKGLQILSLEDNAMKTEGCCYLAQALYEMTSLEELWLHINAIGPEGAAFIGKALKNVKSLKKLGLDENDIQNKGLIDLSGCLKEMQNLEVLGMAFNFITGDSQNEFIDALKGKKMVVNLTGNHIDEDIRAKFINELPQVTITY</sequence>
<dbReference type="AlphaFoldDB" id="A0AAU9JP02"/>
<evidence type="ECO:0000256" key="1">
    <source>
        <dbReference type="ARBA" id="ARBA00022614"/>
    </source>
</evidence>
<dbReference type="GO" id="GO:0045345">
    <property type="term" value="P:positive regulation of MHC class I biosynthetic process"/>
    <property type="evidence" value="ECO:0007669"/>
    <property type="project" value="TreeGrafter"/>
</dbReference>
<keyword evidence="1" id="KW-0433">Leucine-rich repeat</keyword>
<evidence type="ECO:0000256" key="2">
    <source>
        <dbReference type="ARBA" id="ARBA00022737"/>
    </source>
</evidence>
<evidence type="ECO:0000256" key="3">
    <source>
        <dbReference type="SAM" id="MobiDB-lite"/>
    </source>
</evidence>
<dbReference type="GO" id="GO:0045348">
    <property type="term" value="P:positive regulation of MHC class II biosynthetic process"/>
    <property type="evidence" value="ECO:0007669"/>
    <property type="project" value="TreeGrafter"/>
</dbReference>
<dbReference type="Gene3D" id="3.80.10.10">
    <property type="entry name" value="Ribonuclease Inhibitor"/>
    <property type="match status" value="1"/>
</dbReference>
<protein>
    <submittedName>
        <fullName evidence="4">Uncharacterized protein</fullName>
    </submittedName>
</protein>